<reference evidence="1" key="2">
    <citation type="submission" date="2020-05" db="UniProtKB">
        <authorList>
            <consortium name="EnsemblMetazoa"/>
        </authorList>
    </citation>
    <scope>IDENTIFICATION</scope>
    <source>
        <strain evidence="1">IAEA</strain>
    </source>
</reference>
<organism evidence="1 2">
    <name type="scientific">Glossina brevipalpis</name>
    <dbReference type="NCBI Taxonomy" id="37001"/>
    <lineage>
        <taxon>Eukaryota</taxon>
        <taxon>Metazoa</taxon>
        <taxon>Ecdysozoa</taxon>
        <taxon>Arthropoda</taxon>
        <taxon>Hexapoda</taxon>
        <taxon>Insecta</taxon>
        <taxon>Pterygota</taxon>
        <taxon>Neoptera</taxon>
        <taxon>Endopterygota</taxon>
        <taxon>Diptera</taxon>
        <taxon>Brachycera</taxon>
        <taxon>Muscomorpha</taxon>
        <taxon>Hippoboscoidea</taxon>
        <taxon>Glossinidae</taxon>
        <taxon>Glossina</taxon>
    </lineage>
</organism>
<dbReference type="AlphaFoldDB" id="A0A1A9WP83"/>
<dbReference type="VEuPathDB" id="VectorBase:GBRI026857"/>
<reference evidence="2" key="1">
    <citation type="submission" date="2014-03" db="EMBL/GenBank/DDBJ databases">
        <authorList>
            <person name="Aksoy S."/>
            <person name="Warren W."/>
            <person name="Wilson R.K."/>
        </authorList>
    </citation>
    <scope>NUCLEOTIDE SEQUENCE [LARGE SCALE GENOMIC DNA]</scope>
    <source>
        <strain evidence="2">IAEA</strain>
    </source>
</reference>
<name>A0A1A9WP83_9MUSC</name>
<evidence type="ECO:0000313" key="2">
    <source>
        <dbReference type="Proteomes" id="UP000091820"/>
    </source>
</evidence>
<proteinExistence type="predicted"/>
<dbReference type="Proteomes" id="UP000091820">
    <property type="component" value="Unassembled WGS sequence"/>
</dbReference>
<dbReference type="EnsemblMetazoa" id="GBRI026857-RA">
    <property type="protein sequence ID" value="GBRI026857-PA"/>
    <property type="gene ID" value="GBRI026857"/>
</dbReference>
<sequence>MQCPTYQKYTATIVKAAAAAELKVFLCHSTATHLFMNVVKVTFLNGQLNVLDYDYGTDHVSSSDVGPILFILNLNQ</sequence>
<accession>A0A1A9WP83</accession>
<protein>
    <submittedName>
        <fullName evidence="1">Uncharacterized protein</fullName>
    </submittedName>
</protein>
<keyword evidence="2" id="KW-1185">Reference proteome</keyword>
<evidence type="ECO:0000313" key="1">
    <source>
        <dbReference type="EnsemblMetazoa" id="GBRI026857-PA"/>
    </source>
</evidence>